<evidence type="ECO:0000256" key="3">
    <source>
        <dbReference type="PROSITE-ProRule" id="PRU10007"/>
    </source>
</evidence>
<dbReference type="PANTHER" id="PTHR42991:SF1">
    <property type="entry name" value="ALDEHYDE DEHYDROGENASE"/>
    <property type="match status" value="1"/>
</dbReference>
<keyword evidence="2 4" id="KW-0560">Oxidoreductase</keyword>
<dbReference type="CDD" id="cd07078">
    <property type="entry name" value="ALDH"/>
    <property type="match status" value="1"/>
</dbReference>
<proteinExistence type="inferred from homology"/>
<dbReference type="InterPro" id="IPR016161">
    <property type="entry name" value="Ald_DH/histidinol_DH"/>
</dbReference>
<dbReference type="GO" id="GO:0008911">
    <property type="term" value="F:lactaldehyde dehydrogenase (NAD+) activity"/>
    <property type="evidence" value="ECO:0007669"/>
    <property type="project" value="TreeGrafter"/>
</dbReference>
<dbReference type="AlphaFoldDB" id="A0A5D5AFT6"/>
<dbReference type="SUPFAM" id="SSF53720">
    <property type="entry name" value="ALDH-like"/>
    <property type="match status" value="1"/>
</dbReference>
<gene>
    <name evidence="6" type="ORF">FYC77_17635</name>
</gene>
<comment type="caution">
    <text evidence="6">The sequence shown here is derived from an EMBL/GenBank/DDBJ whole genome shotgun (WGS) entry which is preliminary data.</text>
</comment>
<evidence type="ECO:0000259" key="5">
    <source>
        <dbReference type="Pfam" id="PF00171"/>
    </source>
</evidence>
<evidence type="ECO:0000313" key="7">
    <source>
        <dbReference type="Proteomes" id="UP000324104"/>
    </source>
</evidence>
<comment type="similarity">
    <text evidence="1 4">Belongs to the aldehyde dehydrogenase family.</text>
</comment>
<dbReference type="InterPro" id="IPR015590">
    <property type="entry name" value="Aldehyde_DH_dom"/>
</dbReference>
<name>A0A5D5AFT6_9EURY</name>
<dbReference type="PROSITE" id="PS00070">
    <property type="entry name" value="ALDEHYDE_DEHYDR_CYS"/>
    <property type="match status" value="1"/>
</dbReference>
<evidence type="ECO:0000256" key="2">
    <source>
        <dbReference type="ARBA" id="ARBA00023002"/>
    </source>
</evidence>
<sequence length="489" mass="51362">MTTQQTNHQVTVYAGGNWIETDESSSVLDLADGGTIADVASATPADARGALAAATDVEATMCRTSVVERARWCEAIAEGVTERQAELAEIIVREAGKPIASARSEVESTVERFRRAADEARLIASNGEYREGFTTGHEGWQSIVKPEPIGTVLCITPYNYPLATAALQVAPALAAGNSVVLKPASAAPVSTAVLTEIVDDVDGVPDGAFNYVPGSGSVIGDVLAGDPRVDAIAMTGSSDAGRHIARESGIVTLHMELGGNAPAIVFEDADVRSVAESCAGGALKYAGQRCSAVSRILVDDAVHDELVARLDREMETWDVGPLFDDETAIGPLISEDHVDRVETLVDDAVSRGASLVRGGSRDPPIHAPAELEPLYFQPTLLADVPPDARILSEEQFGPIAAVTRFDDRSEAVDRANDSELALDAAVFTQAYERALEVADRLDAGCVRINGAPSHGLGDVPFGGNGDSGIGREGIDTSIHDLMRTKSIVL</sequence>
<dbReference type="Gene3D" id="3.40.309.10">
    <property type="entry name" value="Aldehyde Dehydrogenase, Chain A, domain 2"/>
    <property type="match status" value="1"/>
</dbReference>
<keyword evidence="7" id="KW-1185">Reference proteome</keyword>
<dbReference type="InterPro" id="IPR029510">
    <property type="entry name" value="Ald_DH_CS_GLU"/>
</dbReference>
<dbReference type="InterPro" id="IPR016160">
    <property type="entry name" value="Ald_DH_CS_CYS"/>
</dbReference>
<dbReference type="PROSITE" id="PS00687">
    <property type="entry name" value="ALDEHYDE_DEHYDR_GLU"/>
    <property type="match status" value="1"/>
</dbReference>
<organism evidence="6 7">
    <name type="scientific">Natrialba swarupiae</name>
    <dbReference type="NCBI Taxonomy" id="2448032"/>
    <lineage>
        <taxon>Archaea</taxon>
        <taxon>Methanobacteriati</taxon>
        <taxon>Methanobacteriota</taxon>
        <taxon>Stenosarchaea group</taxon>
        <taxon>Halobacteria</taxon>
        <taxon>Halobacteriales</taxon>
        <taxon>Natrialbaceae</taxon>
        <taxon>Natrialba</taxon>
    </lineage>
</organism>
<feature type="domain" description="Aldehyde dehydrogenase" evidence="5">
    <location>
        <begin position="18"/>
        <end position="487"/>
    </location>
</feature>
<feature type="active site" evidence="3">
    <location>
        <position position="256"/>
    </location>
</feature>
<dbReference type="Gene3D" id="3.40.605.10">
    <property type="entry name" value="Aldehyde Dehydrogenase, Chain A, domain 1"/>
    <property type="match status" value="1"/>
</dbReference>
<dbReference type="Pfam" id="PF00171">
    <property type="entry name" value="Aldedh"/>
    <property type="match status" value="1"/>
</dbReference>
<dbReference type="Proteomes" id="UP000324104">
    <property type="component" value="Unassembled WGS sequence"/>
</dbReference>
<dbReference type="RefSeq" id="WP_149082814.1">
    <property type="nucleotide sequence ID" value="NZ_VTAW01000033.1"/>
</dbReference>
<dbReference type="InterPro" id="IPR016162">
    <property type="entry name" value="Ald_DH_N"/>
</dbReference>
<dbReference type="PANTHER" id="PTHR42991">
    <property type="entry name" value="ALDEHYDE DEHYDROGENASE"/>
    <property type="match status" value="1"/>
</dbReference>
<dbReference type="InterPro" id="IPR016163">
    <property type="entry name" value="Ald_DH_C"/>
</dbReference>
<accession>A0A5D5AFT6</accession>
<evidence type="ECO:0000313" key="6">
    <source>
        <dbReference type="EMBL" id="TYT60678.1"/>
    </source>
</evidence>
<protein>
    <submittedName>
        <fullName evidence="6">Aldehyde dehydrogenase</fullName>
    </submittedName>
</protein>
<evidence type="ECO:0000256" key="1">
    <source>
        <dbReference type="ARBA" id="ARBA00009986"/>
    </source>
</evidence>
<dbReference type="EMBL" id="VTAW01000033">
    <property type="protein sequence ID" value="TYT60678.1"/>
    <property type="molecule type" value="Genomic_DNA"/>
</dbReference>
<evidence type="ECO:0000256" key="4">
    <source>
        <dbReference type="RuleBase" id="RU003345"/>
    </source>
</evidence>
<reference evidence="6 7" key="1">
    <citation type="submission" date="2019-08" db="EMBL/GenBank/DDBJ databases">
        <title>Archaea genome.</title>
        <authorList>
            <person name="Kajale S."/>
            <person name="Shouche Y."/>
            <person name="Deshpande N."/>
            <person name="Sharma A."/>
        </authorList>
    </citation>
    <scope>NUCLEOTIDE SEQUENCE [LARGE SCALE GENOMIC DNA]</scope>
    <source>
        <strain evidence="6 7">ESP3B_9</strain>
    </source>
</reference>
<dbReference type="InterPro" id="IPR051020">
    <property type="entry name" value="ALDH-related_metabolic_enz"/>
</dbReference>